<keyword evidence="3" id="KW-1185">Reference proteome</keyword>
<organism evidence="2 3">
    <name type="scientific">Leptospira congkakensis</name>
    <dbReference type="NCBI Taxonomy" id="2484932"/>
    <lineage>
        <taxon>Bacteria</taxon>
        <taxon>Pseudomonadati</taxon>
        <taxon>Spirochaetota</taxon>
        <taxon>Spirochaetia</taxon>
        <taxon>Leptospirales</taxon>
        <taxon>Leptospiraceae</taxon>
        <taxon>Leptospira</taxon>
    </lineage>
</organism>
<sequence length="268" mass="31279">MIFKIFDVEHGFFMFMETDNGKHILIECGHNSSTGFNPTDYLLNLGVSSIEELWISNFDEDHISNLNKLQRNFHIDSIWKNPTLTANDLKKIKEETGPLTSNMETMVSMINEYNFPKSIVSDYAGLTKKMYYNSYPEFTDTNNLSAVFFFSYKDLSFVYAGDMEKKGWEKLLERVDFQKDLQNVNIFIASHHGRESGYTPSIFDYCNPQIIIISDKEIIYETQEHDYTNHAKGIQFKGKNRYVFTTRKDGRIKLEQTPFSDPVIDTFF</sequence>
<dbReference type="PANTHER" id="PTHR30619">
    <property type="entry name" value="DNA INTERNALIZATION/COMPETENCE PROTEIN COMEC/REC2"/>
    <property type="match status" value="1"/>
</dbReference>
<evidence type="ECO:0000259" key="1">
    <source>
        <dbReference type="Pfam" id="PF00753"/>
    </source>
</evidence>
<dbReference type="InterPro" id="IPR052159">
    <property type="entry name" value="Competence_DNA_uptake"/>
</dbReference>
<name>A0A8B5NC69_9LEPT</name>
<dbReference type="Pfam" id="PF00753">
    <property type="entry name" value="Lactamase_B"/>
    <property type="match status" value="1"/>
</dbReference>
<evidence type="ECO:0000313" key="2">
    <source>
        <dbReference type="EMBL" id="TGL87015.1"/>
    </source>
</evidence>
<dbReference type="AlphaFoldDB" id="A0A8B5NC69"/>
<dbReference type="InterPro" id="IPR001279">
    <property type="entry name" value="Metallo-B-lactamas"/>
</dbReference>
<dbReference type="Proteomes" id="UP000298263">
    <property type="component" value="Unassembled WGS sequence"/>
</dbReference>
<dbReference type="SUPFAM" id="SSF56281">
    <property type="entry name" value="Metallo-hydrolase/oxidoreductase"/>
    <property type="match status" value="1"/>
</dbReference>
<accession>A0A8B5NC69</accession>
<dbReference type="PANTHER" id="PTHR30619:SF1">
    <property type="entry name" value="RECOMBINATION PROTEIN 2"/>
    <property type="match status" value="1"/>
</dbReference>
<evidence type="ECO:0000313" key="3">
    <source>
        <dbReference type="Proteomes" id="UP000298263"/>
    </source>
</evidence>
<gene>
    <name evidence="2" type="ORF">EHQ69_17840</name>
</gene>
<proteinExistence type="predicted"/>
<dbReference type="EMBL" id="RQGP01000028">
    <property type="protein sequence ID" value="TGL87015.1"/>
    <property type="molecule type" value="Genomic_DNA"/>
</dbReference>
<dbReference type="RefSeq" id="WP_135736272.1">
    <property type="nucleotide sequence ID" value="NZ_RQGO01000020.1"/>
</dbReference>
<protein>
    <recommendedName>
        <fullName evidence="1">Metallo-beta-lactamase domain-containing protein</fullName>
    </recommendedName>
</protein>
<feature type="domain" description="Metallo-beta-lactamase" evidence="1">
    <location>
        <begin position="14"/>
        <end position="167"/>
    </location>
</feature>
<dbReference type="InterPro" id="IPR036866">
    <property type="entry name" value="RibonucZ/Hydroxyglut_hydro"/>
</dbReference>
<dbReference type="Gene3D" id="3.60.15.10">
    <property type="entry name" value="Ribonuclease Z/Hydroxyacylglutathione hydrolase-like"/>
    <property type="match status" value="1"/>
</dbReference>
<reference evidence="2" key="1">
    <citation type="journal article" date="2019" name="PLoS Negl. Trop. Dis.">
        <title>Revisiting the worldwide diversity of Leptospira species in the environment.</title>
        <authorList>
            <person name="Vincent A.T."/>
            <person name="Schiettekatte O."/>
            <person name="Bourhy P."/>
            <person name="Veyrier F.J."/>
            <person name="Picardeau M."/>
        </authorList>
    </citation>
    <scope>NUCLEOTIDE SEQUENCE [LARGE SCALE GENOMIC DNA]</scope>
    <source>
        <strain evidence="2">201702422</strain>
    </source>
</reference>
<comment type="caution">
    <text evidence="2">The sequence shown here is derived from an EMBL/GenBank/DDBJ whole genome shotgun (WGS) entry which is preliminary data.</text>
</comment>